<proteinExistence type="inferred from homology"/>
<organism evidence="5 6">
    <name type="scientific">Magnetospirillum fulvum</name>
    <name type="common">Rhodospirillum fulvum</name>
    <dbReference type="NCBI Taxonomy" id="1082"/>
    <lineage>
        <taxon>Bacteria</taxon>
        <taxon>Pseudomonadati</taxon>
        <taxon>Pseudomonadota</taxon>
        <taxon>Alphaproteobacteria</taxon>
        <taxon>Rhodospirillales</taxon>
        <taxon>Rhodospirillaceae</taxon>
        <taxon>Magnetospirillum</taxon>
    </lineage>
</organism>
<keyword evidence="2" id="KW-0479">Metal-binding</keyword>
<dbReference type="Proteomes" id="UP000182983">
    <property type="component" value="Unassembled WGS sequence"/>
</dbReference>
<dbReference type="Pfam" id="PF01814">
    <property type="entry name" value="Hemerythrin"/>
    <property type="match status" value="1"/>
</dbReference>
<accession>A0A1H6GZS7</accession>
<dbReference type="PANTHER" id="PTHR37164:SF1">
    <property type="entry name" value="BACTERIOHEMERYTHRIN"/>
    <property type="match status" value="1"/>
</dbReference>
<reference evidence="6" key="1">
    <citation type="submission" date="2016-10" db="EMBL/GenBank/DDBJ databases">
        <authorList>
            <person name="Varghese N."/>
            <person name="Submissions S."/>
        </authorList>
    </citation>
    <scope>NUCLEOTIDE SEQUENCE [LARGE SCALE GENOMIC DNA]</scope>
    <source>
        <strain evidence="6">DSM 13234</strain>
    </source>
</reference>
<evidence type="ECO:0000256" key="1">
    <source>
        <dbReference type="ARBA" id="ARBA00010587"/>
    </source>
</evidence>
<dbReference type="NCBIfam" id="NF033749">
    <property type="entry name" value="bact_hemeryth"/>
    <property type="match status" value="1"/>
</dbReference>
<dbReference type="NCBIfam" id="TIGR02481">
    <property type="entry name" value="hemeryth_dom"/>
    <property type="match status" value="1"/>
</dbReference>
<keyword evidence="6" id="KW-1185">Reference proteome</keyword>
<dbReference type="Gene3D" id="1.20.120.50">
    <property type="entry name" value="Hemerythrin-like"/>
    <property type="match status" value="1"/>
</dbReference>
<dbReference type="SUPFAM" id="SSF47188">
    <property type="entry name" value="Hemerythrin-like"/>
    <property type="match status" value="1"/>
</dbReference>
<feature type="domain" description="Hemerythrin-like" evidence="4">
    <location>
        <begin position="11"/>
        <end position="125"/>
    </location>
</feature>
<dbReference type="InterPro" id="IPR035938">
    <property type="entry name" value="Hemerythrin-like_sf"/>
</dbReference>
<protein>
    <submittedName>
        <fullName evidence="5">Hemerythrin-like metal-binding domain protein</fullName>
    </submittedName>
</protein>
<gene>
    <name evidence="5" type="ORF">SAMN04244559_00772</name>
</gene>
<evidence type="ECO:0000259" key="4">
    <source>
        <dbReference type="Pfam" id="PF01814"/>
    </source>
</evidence>
<dbReference type="RefSeq" id="WP_244511035.1">
    <property type="nucleotide sequence ID" value="NZ_FNWO01000002.1"/>
</dbReference>
<dbReference type="AlphaFoldDB" id="A0A1H6GZS7"/>
<name>A0A1H6GZS7_MAGFU</name>
<evidence type="ECO:0000313" key="5">
    <source>
        <dbReference type="EMBL" id="SEH28881.1"/>
    </source>
</evidence>
<dbReference type="EMBL" id="FNWO01000002">
    <property type="protein sequence ID" value="SEH28881.1"/>
    <property type="molecule type" value="Genomic_DNA"/>
</dbReference>
<sequence>MGVWHDGMKVGIEQIDDDHRGLFAILRELDLAIHAGTEVGAEVLGDILTRMERYASEHFAREEEIQQEVGYEGYEENRRHHVELLRTLNAFILRFQADPSDDPRVTAETIRSFLMVWISEHIVKVDCKMRGRILPWCG</sequence>
<dbReference type="CDD" id="cd12107">
    <property type="entry name" value="Hemerythrin"/>
    <property type="match status" value="1"/>
</dbReference>
<dbReference type="InterPro" id="IPR012827">
    <property type="entry name" value="Hemerythrin_metal-bd"/>
</dbReference>
<dbReference type="PANTHER" id="PTHR37164">
    <property type="entry name" value="BACTERIOHEMERYTHRIN"/>
    <property type="match status" value="1"/>
</dbReference>
<evidence type="ECO:0000256" key="3">
    <source>
        <dbReference type="ARBA" id="ARBA00023004"/>
    </source>
</evidence>
<keyword evidence="3" id="KW-0408">Iron</keyword>
<dbReference type="GO" id="GO:0046872">
    <property type="term" value="F:metal ion binding"/>
    <property type="evidence" value="ECO:0007669"/>
    <property type="project" value="UniProtKB-KW"/>
</dbReference>
<dbReference type="InterPro" id="IPR012312">
    <property type="entry name" value="Hemerythrin-like"/>
</dbReference>
<evidence type="ECO:0000256" key="2">
    <source>
        <dbReference type="ARBA" id="ARBA00022723"/>
    </source>
</evidence>
<evidence type="ECO:0000313" key="6">
    <source>
        <dbReference type="Proteomes" id="UP000182983"/>
    </source>
</evidence>
<comment type="similarity">
    <text evidence="1">Belongs to the hemerythrin family.</text>
</comment>
<dbReference type="InterPro" id="IPR050669">
    <property type="entry name" value="Hemerythrin"/>
</dbReference>